<dbReference type="Proteomes" id="UP001555826">
    <property type="component" value="Unassembled WGS sequence"/>
</dbReference>
<reference evidence="6 7" key="1">
    <citation type="submission" date="2024-07" db="EMBL/GenBank/DDBJ databases">
        <authorList>
            <person name="Thanompreechachai J."/>
            <person name="Duangmal K."/>
        </authorList>
    </citation>
    <scope>NUCLEOTIDE SEQUENCE [LARGE SCALE GENOMIC DNA]</scope>
    <source>
        <strain evidence="6 7">KCTC 19886</strain>
    </source>
</reference>
<gene>
    <name evidence="6" type="ORF">AB1207_21755</name>
</gene>
<sequence length="414" mass="43365">MPLVPRSVPRRRGDLRVLFVQGHLRENGGLRVVNALADRFVADGVRTTLFALEDVGPDEQVGLPGAAVAVHLGASASLPAARRLPLALARLVDVARDHDVVVSGSEIGHGLLAASLAARTLGKPFVVLAQGDLDAALEAWVPPKLRAVTRRVHRRADAAVAVSPGLVPGLVANGIPADRVHVVLNGVDVDALTERATEPSPVTFDADRPSVLAVGRLTTHKGFDLLLRASARVRAAGHDHELVVVGEGPDRGALEALRTELGADHVRLPGFVENPAALLARADLLVSSSRTEAMPLTLLEALALAVPVVATDCCEGSRLLLDDGRHGALVAPESVDALADALTAHLTDQRPLRHAAAGGPSFARGLDPRRLARRHLELLSAVARRPLPSFAPLPLGTADPRTRSGQDPTLGTNA</sequence>
<keyword evidence="2 6" id="KW-0808">Transferase</keyword>
<evidence type="ECO:0000313" key="7">
    <source>
        <dbReference type="Proteomes" id="UP001555826"/>
    </source>
</evidence>
<dbReference type="Pfam" id="PF00534">
    <property type="entry name" value="Glycos_transf_1"/>
    <property type="match status" value="1"/>
</dbReference>
<evidence type="ECO:0000259" key="5">
    <source>
        <dbReference type="Pfam" id="PF13439"/>
    </source>
</evidence>
<protein>
    <submittedName>
        <fullName evidence="6">Glycosyltransferase</fullName>
        <ecNumber evidence="6">2.4.-.-</ecNumber>
    </submittedName>
</protein>
<accession>A0ABV3PCL0</accession>
<evidence type="ECO:0000256" key="1">
    <source>
        <dbReference type="ARBA" id="ARBA00022676"/>
    </source>
</evidence>
<comment type="caution">
    <text evidence="6">The sequence shown here is derived from an EMBL/GenBank/DDBJ whole genome shotgun (WGS) entry which is preliminary data.</text>
</comment>
<keyword evidence="1 6" id="KW-0328">Glycosyltransferase</keyword>
<dbReference type="Gene3D" id="3.40.50.2000">
    <property type="entry name" value="Glycogen Phosphorylase B"/>
    <property type="match status" value="2"/>
</dbReference>
<dbReference type="SUPFAM" id="SSF53756">
    <property type="entry name" value="UDP-Glycosyltransferase/glycogen phosphorylase"/>
    <property type="match status" value="1"/>
</dbReference>
<name>A0ABV3PCL0_9ACTN</name>
<dbReference type="PANTHER" id="PTHR45947:SF3">
    <property type="entry name" value="SULFOQUINOVOSYL TRANSFERASE SQD2"/>
    <property type="match status" value="1"/>
</dbReference>
<dbReference type="PANTHER" id="PTHR45947">
    <property type="entry name" value="SULFOQUINOVOSYL TRANSFERASE SQD2"/>
    <property type="match status" value="1"/>
</dbReference>
<evidence type="ECO:0000256" key="2">
    <source>
        <dbReference type="ARBA" id="ARBA00022679"/>
    </source>
</evidence>
<dbReference type="Pfam" id="PF13439">
    <property type="entry name" value="Glyco_transf_4"/>
    <property type="match status" value="1"/>
</dbReference>
<proteinExistence type="predicted"/>
<organism evidence="6 7">
    <name type="scientific">Kineococcus endophyticus</name>
    <dbReference type="NCBI Taxonomy" id="1181883"/>
    <lineage>
        <taxon>Bacteria</taxon>
        <taxon>Bacillati</taxon>
        <taxon>Actinomycetota</taxon>
        <taxon>Actinomycetes</taxon>
        <taxon>Kineosporiales</taxon>
        <taxon>Kineosporiaceae</taxon>
        <taxon>Kineococcus</taxon>
    </lineage>
</organism>
<dbReference type="InterPro" id="IPR028098">
    <property type="entry name" value="Glyco_trans_4-like_N"/>
</dbReference>
<dbReference type="RefSeq" id="WP_367640691.1">
    <property type="nucleotide sequence ID" value="NZ_JBFNQN010000017.1"/>
</dbReference>
<keyword evidence="7" id="KW-1185">Reference proteome</keyword>
<evidence type="ECO:0000256" key="3">
    <source>
        <dbReference type="SAM" id="MobiDB-lite"/>
    </source>
</evidence>
<dbReference type="EC" id="2.4.-.-" evidence="6"/>
<dbReference type="EMBL" id="JBFNQN010000017">
    <property type="protein sequence ID" value="MEW9267382.1"/>
    <property type="molecule type" value="Genomic_DNA"/>
</dbReference>
<evidence type="ECO:0000259" key="4">
    <source>
        <dbReference type="Pfam" id="PF00534"/>
    </source>
</evidence>
<feature type="compositionally biased region" description="Polar residues" evidence="3">
    <location>
        <begin position="403"/>
        <end position="414"/>
    </location>
</feature>
<evidence type="ECO:0000313" key="6">
    <source>
        <dbReference type="EMBL" id="MEW9267382.1"/>
    </source>
</evidence>
<feature type="domain" description="Glycosyltransferase subfamily 4-like N-terminal" evidence="5">
    <location>
        <begin position="27"/>
        <end position="190"/>
    </location>
</feature>
<feature type="domain" description="Glycosyl transferase family 1" evidence="4">
    <location>
        <begin position="199"/>
        <end position="355"/>
    </location>
</feature>
<dbReference type="GO" id="GO:0016757">
    <property type="term" value="F:glycosyltransferase activity"/>
    <property type="evidence" value="ECO:0007669"/>
    <property type="project" value="UniProtKB-KW"/>
</dbReference>
<dbReference type="InterPro" id="IPR050194">
    <property type="entry name" value="Glycosyltransferase_grp1"/>
</dbReference>
<dbReference type="CDD" id="cd03811">
    <property type="entry name" value="GT4_GT28_WabH-like"/>
    <property type="match status" value="1"/>
</dbReference>
<feature type="region of interest" description="Disordered" evidence="3">
    <location>
        <begin position="390"/>
        <end position="414"/>
    </location>
</feature>
<dbReference type="InterPro" id="IPR001296">
    <property type="entry name" value="Glyco_trans_1"/>
</dbReference>